<dbReference type="GO" id="GO:0005737">
    <property type="term" value="C:cytoplasm"/>
    <property type="evidence" value="ECO:0007669"/>
    <property type="project" value="TreeGrafter"/>
</dbReference>
<proteinExistence type="predicted"/>
<dbReference type="PANTHER" id="PTHR23305:SF11">
    <property type="entry name" value="OBG-LIKE ATPASE 1"/>
    <property type="match status" value="1"/>
</dbReference>
<dbReference type="SUPFAM" id="SSF52540">
    <property type="entry name" value="P-loop containing nucleoside triphosphate hydrolases"/>
    <property type="match status" value="1"/>
</dbReference>
<evidence type="ECO:0000313" key="1">
    <source>
        <dbReference type="EMBL" id="CAD7602082.1"/>
    </source>
</evidence>
<accession>A0A7R9K3E2</accession>
<dbReference type="InterPro" id="IPR027417">
    <property type="entry name" value="P-loop_NTPase"/>
</dbReference>
<reference evidence="1" key="1">
    <citation type="submission" date="2020-11" db="EMBL/GenBank/DDBJ databases">
        <authorList>
            <person name="Tran Van P."/>
        </authorList>
    </citation>
    <scope>NUCLEOTIDE SEQUENCE</scope>
</reference>
<dbReference type="AlphaFoldDB" id="A0A7R9K3E2"/>
<organism evidence="1">
    <name type="scientific">Timema genevievae</name>
    <name type="common">Walking stick</name>
    <dbReference type="NCBI Taxonomy" id="629358"/>
    <lineage>
        <taxon>Eukaryota</taxon>
        <taxon>Metazoa</taxon>
        <taxon>Ecdysozoa</taxon>
        <taxon>Arthropoda</taxon>
        <taxon>Hexapoda</taxon>
        <taxon>Insecta</taxon>
        <taxon>Pterygota</taxon>
        <taxon>Neoptera</taxon>
        <taxon>Polyneoptera</taxon>
        <taxon>Phasmatodea</taxon>
        <taxon>Timematodea</taxon>
        <taxon>Timematoidea</taxon>
        <taxon>Timematidae</taxon>
        <taxon>Timema</taxon>
    </lineage>
</organism>
<dbReference type="EMBL" id="OE843036">
    <property type="protein sequence ID" value="CAD7602082.1"/>
    <property type="molecule type" value="Genomic_DNA"/>
</dbReference>
<sequence length="154" mass="17462">MASLVLTDSSQLTSDSQHLVTVTLLDSSHQLVKDYPKYEKSQDDQTVEQWHVKPKSLLIKIKEWVDKNDPGATIIPFSGAFENKWADMNDDEKKRFQEEVKATSALDKIIVHGYKSLQLQYFFTSGPDEVKAWTIQVSTLAYSLLKIAGIFTPP</sequence>
<dbReference type="Gene3D" id="3.40.50.300">
    <property type="entry name" value="P-loop containing nucleotide triphosphate hydrolases"/>
    <property type="match status" value="1"/>
</dbReference>
<gene>
    <name evidence="1" type="ORF">TGEB3V08_LOCUS8198</name>
</gene>
<dbReference type="PANTHER" id="PTHR23305">
    <property type="entry name" value="OBG GTPASE FAMILY"/>
    <property type="match status" value="1"/>
</dbReference>
<dbReference type="GO" id="GO:0016887">
    <property type="term" value="F:ATP hydrolysis activity"/>
    <property type="evidence" value="ECO:0007669"/>
    <property type="project" value="TreeGrafter"/>
</dbReference>
<name>A0A7R9K3E2_TIMGE</name>
<protein>
    <submittedName>
        <fullName evidence="1">Uncharacterized protein</fullName>
    </submittedName>
</protein>